<protein>
    <submittedName>
        <fullName evidence="4">MCE family protein</fullName>
    </submittedName>
</protein>
<accession>A0A848K607</accession>
<dbReference type="NCBIfam" id="TIGR00996">
    <property type="entry name" value="Mtu_fam_mce"/>
    <property type="match status" value="1"/>
</dbReference>
<evidence type="ECO:0000256" key="1">
    <source>
        <dbReference type="SAM" id="MobiDB-lite"/>
    </source>
</evidence>
<evidence type="ECO:0000259" key="2">
    <source>
        <dbReference type="Pfam" id="PF02470"/>
    </source>
</evidence>
<sequence>MSMNRKTITAVATASILAVLAVLAYVVVPKLTSRRVIAYFPAAVGLFPGDDIRILGVDVGSVDKIEPEGTRVAVHMRIDKKWELPADVQAVLIAPTLVTTRFVQLTPAYTGGPTLADGGTISEDHTAMPVEWDKIKEQLARLTKTLGPQADSGVIETGSLGEFVTDAADNARGNGATLRETLANLARATTTLSDGRTDLFAMVRNLSVLVDALSQSHQQIVAFNDHLASVTELFAQSETSLGAAVADLDQAVIDIHQFVVDNKDGIDTAVAKLGSATQALVDKRRDLEQVLHVAPTGLVNLSNIYQPAQNSLTGAPSLANFSNPVQFICSAIAAAGEQGAQEATNLCIQYLGPLLKTIAFNYVPLGAVIGNSIGATPDQIDYSEPGLEGPVPTAGDSQLRIPPPAPVVPGLPGLLLPGLPEVGAR</sequence>
<dbReference type="InterPro" id="IPR052336">
    <property type="entry name" value="MlaD_Phospholipid_Transporter"/>
</dbReference>
<feature type="domain" description="Mammalian cell entry C-terminal" evidence="3">
    <location>
        <begin position="114"/>
        <end position="291"/>
    </location>
</feature>
<dbReference type="EMBL" id="VCQU01000001">
    <property type="protein sequence ID" value="NMN93829.1"/>
    <property type="molecule type" value="Genomic_DNA"/>
</dbReference>
<dbReference type="Proteomes" id="UP000535543">
    <property type="component" value="Unassembled WGS sequence"/>
</dbReference>
<evidence type="ECO:0000313" key="5">
    <source>
        <dbReference type="Proteomes" id="UP000535543"/>
    </source>
</evidence>
<gene>
    <name evidence="4" type="ORF">FGL95_02085</name>
</gene>
<evidence type="ECO:0000313" key="4">
    <source>
        <dbReference type="EMBL" id="NMN93829.1"/>
    </source>
</evidence>
<dbReference type="AlphaFoldDB" id="A0A848K607"/>
<feature type="domain" description="Mce/MlaD" evidence="2">
    <location>
        <begin position="34"/>
        <end position="107"/>
    </location>
</feature>
<reference evidence="4 5" key="2">
    <citation type="submission" date="2020-06" db="EMBL/GenBank/DDBJ databases">
        <title>Antribacter stalactiti gen. nov., sp. nov., a new member of the family Nacardiaceae isolated from a cave.</title>
        <authorList>
            <person name="Kim I.S."/>
        </authorList>
    </citation>
    <scope>NUCLEOTIDE SEQUENCE [LARGE SCALE GENOMIC DNA]</scope>
    <source>
        <strain evidence="4 5">YC2-7</strain>
    </source>
</reference>
<dbReference type="Pfam" id="PF02470">
    <property type="entry name" value="MlaD"/>
    <property type="match status" value="1"/>
</dbReference>
<comment type="caution">
    <text evidence="4">The sequence shown here is derived from an EMBL/GenBank/DDBJ whole genome shotgun (WGS) entry which is preliminary data.</text>
</comment>
<dbReference type="InterPro" id="IPR003399">
    <property type="entry name" value="Mce/MlaD"/>
</dbReference>
<organism evidence="4 5">
    <name type="scientific">Antrihabitans stalactiti</name>
    <dbReference type="NCBI Taxonomy" id="2584121"/>
    <lineage>
        <taxon>Bacteria</taxon>
        <taxon>Bacillati</taxon>
        <taxon>Actinomycetota</taxon>
        <taxon>Actinomycetes</taxon>
        <taxon>Mycobacteriales</taxon>
        <taxon>Nocardiaceae</taxon>
        <taxon>Antrihabitans</taxon>
    </lineage>
</organism>
<keyword evidence="5" id="KW-1185">Reference proteome</keyword>
<dbReference type="PANTHER" id="PTHR33371:SF4">
    <property type="entry name" value="INTERMEMBRANE PHOSPHOLIPID TRANSPORT SYSTEM BINDING PROTEIN MLAD"/>
    <property type="match status" value="1"/>
</dbReference>
<dbReference type="Pfam" id="PF11887">
    <property type="entry name" value="Mce4_CUP1"/>
    <property type="match status" value="1"/>
</dbReference>
<evidence type="ECO:0000259" key="3">
    <source>
        <dbReference type="Pfam" id="PF11887"/>
    </source>
</evidence>
<dbReference type="InterPro" id="IPR024516">
    <property type="entry name" value="Mce_C"/>
</dbReference>
<feature type="region of interest" description="Disordered" evidence="1">
    <location>
        <begin position="383"/>
        <end position="402"/>
    </location>
</feature>
<dbReference type="GO" id="GO:0005576">
    <property type="term" value="C:extracellular region"/>
    <property type="evidence" value="ECO:0007669"/>
    <property type="project" value="TreeGrafter"/>
</dbReference>
<reference evidence="4 5" key="1">
    <citation type="submission" date="2019-05" db="EMBL/GenBank/DDBJ databases">
        <authorList>
            <person name="Lee S.D."/>
        </authorList>
    </citation>
    <scope>NUCLEOTIDE SEQUENCE [LARGE SCALE GENOMIC DNA]</scope>
    <source>
        <strain evidence="4 5">YC2-7</strain>
    </source>
</reference>
<dbReference type="InterPro" id="IPR005693">
    <property type="entry name" value="Mce"/>
</dbReference>
<proteinExistence type="predicted"/>
<name>A0A848K607_9NOCA</name>
<dbReference type="PANTHER" id="PTHR33371">
    <property type="entry name" value="INTERMEMBRANE PHOSPHOLIPID TRANSPORT SYSTEM BINDING PROTEIN MLAD-RELATED"/>
    <property type="match status" value="1"/>
</dbReference>